<protein>
    <submittedName>
        <fullName evidence="7">Iron ABC transporter ATP-binding protein</fullName>
    </submittedName>
</protein>
<keyword evidence="8" id="KW-1185">Reference proteome</keyword>
<organism evidence="7 8">
    <name type="scientific">Formosimonas limnophila</name>
    <dbReference type="NCBI Taxonomy" id="1384487"/>
    <lineage>
        <taxon>Bacteria</taxon>
        <taxon>Pseudomonadati</taxon>
        <taxon>Pseudomonadota</taxon>
        <taxon>Betaproteobacteria</taxon>
        <taxon>Burkholderiales</taxon>
        <taxon>Burkholderiaceae</taxon>
        <taxon>Formosimonas</taxon>
    </lineage>
</organism>
<keyword evidence="2" id="KW-1003">Cell membrane</keyword>
<dbReference type="EMBL" id="BMZG01000003">
    <property type="protein sequence ID" value="GHA68581.1"/>
    <property type="molecule type" value="Genomic_DNA"/>
</dbReference>
<keyword evidence="4" id="KW-0547">Nucleotide-binding</keyword>
<dbReference type="Gene3D" id="2.40.50.100">
    <property type="match status" value="1"/>
</dbReference>
<dbReference type="InterPro" id="IPR050093">
    <property type="entry name" value="ABC_SmlMolc_Importer"/>
</dbReference>
<dbReference type="PROSITE" id="PS50893">
    <property type="entry name" value="ABC_TRANSPORTER_2"/>
    <property type="match status" value="1"/>
</dbReference>
<evidence type="ECO:0000256" key="1">
    <source>
        <dbReference type="ARBA" id="ARBA00022448"/>
    </source>
</evidence>
<dbReference type="GO" id="GO:0015697">
    <property type="term" value="P:quaternary ammonium group transport"/>
    <property type="evidence" value="ECO:0007669"/>
    <property type="project" value="UniProtKB-ARBA"/>
</dbReference>
<dbReference type="InterPro" id="IPR003593">
    <property type="entry name" value="AAA+_ATPase"/>
</dbReference>
<dbReference type="PANTHER" id="PTHR42781:SF4">
    <property type="entry name" value="SPERMIDINE_PUTRESCINE IMPORT ATP-BINDING PROTEIN POTA"/>
    <property type="match status" value="1"/>
</dbReference>
<dbReference type="Gene3D" id="3.40.50.300">
    <property type="entry name" value="P-loop containing nucleotide triphosphate hydrolases"/>
    <property type="match status" value="1"/>
</dbReference>
<keyword evidence="1" id="KW-0813">Transport</keyword>
<dbReference type="SUPFAM" id="SSF50331">
    <property type="entry name" value="MOP-like"/>
    <property type="match status" value="1"/>
</dbReference>
<dbReference type="InterPro" id="IPR003439">
    <property type="entry name" value="ABC_transporter-like_ATP-bd"/>
</dbReference>
<sequence>MWLDVKGVGKRYGDKIVLDDLSFSLKIGDIACLLGSSGSGKTTALRAIAGFEHVDAGQICLGEQVVCDERTFVPAHERNVGMVFQDHALFPHLTVADNIAFGLSCSKVQKQQRVERLLDLIHLPQHAQSYPHELSGGQQQRVALARSLAPRPKLLLLDEPFSSLDVELRERLAREVREILKVEGVTALMVTHDQQEAFAMADVVGVMNHGRIEQWDAPYPLYHEPKTRYVADFIGQGVFMTGVAENETCIDLELGHYCGKEAHGFAAGQTLNVLIRPDDVIHDDQAEQTAVVKSKVFRGTDFIYTLILPSGQEVLAQVPSHHRHDVGEAIGIYLDLDHLIAFEK</sequence>
<reference evidence="7" key="1">
    <citation type="journal article" date="2014" name="Int. J. Syst. Evol. Microbiol.">
        <title>Complete genome sequence of Corynebacterium casei LMG S-19264T (=DSM 44701T), isolated from a smear-ripened cheese.</title>
        <authorList>
            <consortium name="US DOE Joint Genome Institute (JGI-PGF)"/>
            <person name="Walter F."/>
            <person name="Albersmeier A."/>
            <person name="Kalinowski J."/>
            <person name="Ruckert C."/>
        </authorList>
    </citation>
    <scope>NUCLEOTIDE SEQUENCE</scope>
    <source>
        <strain evidence="7">KCTC 32501</strain>
    </source>
</reference>
<evidence type="ECO:0000256" key="4">
    <source>
        <dbReference type="ARBA" id="ARBA00022741"/>
    </source>
</evidence>
<dbReference type="SMART" id="SM00382">
    <property type="entry name" value="AAA"/>
    <property type="match status" value="1"/>
</dbReference>
<feature type="domain" description="ABC transporter" evidence="6">
    <location>
        <begin position="3"/>
        <end position="234"/>
    </location>
</feature>
<keyword evidence="5 7" id="KW-0067">ATP-binding</keyword>
<name>A0A8J3CKA8_9BURK</name>
<dbReference type="FunFam" id="3.40.50.300:FF:000425">
    <property type="entry name" value="Probable ABC transporter, ATP-binding subunit"/>
    <property type="match status" value="1"/>
</dbReference>
<dbReference type="InterPro" id="IPR008995">
    <property type="entry name" value="Mo/tungstate-bd_C_term_dom"/>
</dbReference>
<dbReference type="PROSITE" id="PS00211">
    <property type="entry name" value="ABC_TRANSPORTER_1"/>
    <property type="match status" value="1"/>
</dbReference>
<dbReference type="Pfam" id="PF08402">
    <property type="entry name" value="TOBE_2"/>
    <property type="match status" value="1"/>
</dbReference>
<evidence type="ECO:0000256" key="5">
    <source>
        <dbReference type="ARBA" id="ARBA00022840"/>
    </source>
</evidence>
<dbReference type="SUPFAM" id="SSF52540">
    <property type="entry name" value="P-loop containing nucleoside triphosphate hydrolases"/>
    <property type="match status" value="1"/>
</dbReference>
<dbReference type="InterPro" id="IPR027417">
    <property type="entry name" value="P-loop_NTPase"/>
</dbReference>
<dbReference type="InterPro" id="IPR017871">
    <property type="entry name" value="ABC_transporter-like_CS"/>
</dbReference>
<dbReference type="GO" id="GO:0016887">
    <property type="term" value="F:ATP hydrolysis activity"/>
    <property type="evidence" value="ECO:0007669"/>
    <property type="project" value="InterPro"/>
</dbReference>
<evidence type="ECO:0000256" key="3">
    <source>
        <dbReference type="ARBA" id="ARBA00022519"/>
    </source>
</evidence>
<gene>
    <name evidence="7" type="ORF">GCM10009007_06660</name>
</gene>
<evidence type="ECO:0000256" key="2">
    <source>
        <dbReference type="ARBA" id="ARBA00022475"/>
    </source>
</evidence>
<evidence type="ECO:0000259" key="6">
    <source>
        <dbReference type="PROSITE" id="PS50893"/>
    </source>
</evidence>
<accession>A0A8J3CKA8</accession>
<comment type="caution">
    <text evidence="7">The sequence shown here is derived from an EMBL/GenBank/DDBJ whole genome shotgun (WGS) entry which is preliminary data.</text>
</comment>
<reference evidence="7" key="2">
    <citation type="submission" date="2020-09" db="EMBL/GenBank/DDBJ databases">
        <authorList>
            <person name="Sun Q."/>
            <person name="Kim S."/>
        </authorList>
    </citation>
    <scope>NUCLEOTIDE SEQUENCE</scope>
    <source>
        <strain evidence="7">KCTC 32501</strain>
    </source>
</reference>
<dbReference type="GO" id="GO:0043190">
    <property type="term" value="C:ATP-binding cassette (ABC) transporter complex"/>
    <property type="evidence" value="ECO:0007669"/>
    <property type="project" value="InterPro"/>
</dbReference>
<dbReference type="InterPro" id="IPR013611">
    <property type="entry name" value="Transp-assoc_OB_typ2"/>
</dbReference>
<dbReference type="GO" id="GO:0022857">
    <property type="term" value="F:transmembrane transporter activity"/>
    <property type="evidence" value="ECO:0007669"/>
    <property type="project" value="InterPro"/>
</dbReference>
<dbReference type="AlphaFoldDB" id="A0A8J3CKA8"/>
<dbReference type="Proteomes" id="UP000614287">
    <property type="component" value="Unassembled WGS sequence"/>
</dbReference>
<dbReference type="Pfam" id="PF00005">
    <property type="entry name" value="ABC_tran"/>
    <property type="match status" value="1"/>
</dbReference>
<evidence type="ECO:0000313" key="7">
    <source>
        <dbReference type="EMBL" id="GHA68581.1"/>
    </source>
</evidence>
<dbReference type="RefSeq" id="WP_189491596.1">
    <property type="nucleotide sequence ID" value="NZ_BMZG01000003.1"/>
</dbReference>
<keyword evidence="3" id="KW-0997">Cell inner membrane</keyword>
<evidence type="ECO:0000313" key="8">
    <source>
        <dbReference type="Proteomes" id="UP000614287"/>
    </source>
</evidence>
<proteinExistence type="predicted"/>
<dbReference type="GO" id="GO:0005524">
    <property type="term" value="F:ATP binding"/>
    <property type="evidence" value="ECO:0007669"/>
    <property type="project" value="UniProtKB-KW"/>
</dbReference>
<keyword evidence="3" id="KW-0472">Membrane</keyword>
<dbReference type="PANTHER" id="PTHR42781">
    <property type="entry name" value="SPERMIDINE/PUTRESCINE IMPORT ATP-BINDING PROTEIN POTA"/>
    <property type="match status" value="1"/>
</dbReference>